<evidence type="ECO:0000259" key="1">
    <source>
        <dbReference type="PROSITE" id="PS50878"/>
    </source>
</evidence>
<proteinExistence type="predicted"/>
<name>A0ABR3IKB9_LOXSC</name>
<dbReference type="SUPFAM" id="SSF56672">
    <property type="entry name" value="DNA/RNA polymerases"/>
    <property type="match status" value="1"/>
</dbReference>
<organism evidence="2 3">
    <name type="scientific">Loxostege sticticalis</name>
    <name type="common">Beet webworm moth</name>
    <dbReference type="NCBI Taxonomy" id="481309"/>
    <lineage>
        <taxon>Eukaryota</taxon>
        <taxon>Metazoa</taxon>
        <taxon>Ecdysozoa</taxon>
        <taxon>Arthropoda</taxon>
        <taxon>Hexapoda</taxon>
        <taxon>Insecta</taxon>
        <taxon>Pterygota</taxon>
        <taxon>Neoptera</taxon>
        <taxon>Endopterygota</taxon>
        <taxon>Lepidoptera</taxon>
        <taxon>Glossata</taxon>
        <taxon>Ditrysia</taxon>
        <taxon>Pyraloidea</taxon>
        <taxon>Crambidae</taxon>
        <taxon>Pyraustinae</taxon>
        <taxon>Loxostege</taxon>
    </lineage>
</organism>
<accession>A0ABR3IKB9</accession>
<dbReference type="EMBL" id="JBEUOH010000002">
    <property type="protein sequence ID" value="KAL0901513.1"/>
    <property type="molecule type" value="Genomic_DNA"/>
</dbReference>
<keyword evidence="3" id="KW-1185">Reference proteome</keyword>
<dbReference type="InterPro" id="IPR000477">
    <property type="entry name" value="RT_dom"/>
</dbReference>
<dbReference type="Pfam" id="PF00078">
    <property type="entry name" value="RVT_1"/>
    <property type="match status" value="1"/>
</dbReference>
<sequence length="288" mass="32824">MRERNVPAELLRIFQFWYGNQENRVRWADKLSDSYRLGCGVRQGGLTSPKLFNLYVNDLIVGLSSKRIGCRVDDVTINNISYADDMVLLSPTVRALNELLKICEEYAKAHGLTYNVKKSEFLVFKAVGGKCPESVPAIKLNGVELKRVTKFKYLGHLVTDDLKDHEDIERERRALAVRCNMLVRRFARCSPSVKITLFKSYCQTVNALRVQYNNGFRMLLGLPRFCSASGMFAEARSDDFYAILRKKAASLLCRIRASSNSILRTIAGRYDSPITRHLARVLVKRNTD</sequence>
<feature type="domain" description="Reverse transcriptase" evidence="1">
    <location>
        <begin position="1"/>
        <end position="158"/>
    </location>
</feature>
<gene>
    <name evidence="2" type="ORF">ABMA27_006749</name>
</gene>
<evidence type="ECO:0000313" key="2">
    <source>
        <dbReference type="EMBL" id="KAL0901513.1"/>
    </source>
</evidence>
<evidence type="ECO:0000313" key="3">
    <source>
        <dbReference type="Proteomes" id="UP001549920"/>
    </source>
</evidence>
<protein>
    <recommendedName>
        <fullName evidence="1">Reverse transcriptase domain-containing protein</fullName>
    </recommendedName>
</protein>
<dbReference type="PANTHER" id="PTHR47027:SF20">
    <property type="entry name" value="REVERSE TRANSCRIPTASE-LIKE PROTEIN WITH RNA-DIRECTED DNA POLYMERASE DOMAIN"/>
    <property type="match status" value="1"/>
</dbReference>
<reference evidence="2 3" key="1">
    <citation type="submission" date="2024-06" db="EMBL/GenBank/DDBJ databases">
        <title>A chromosome-level genome assembly of beet webworm, Loxostege sticticalis.</title>
        <authorList>
            <person name="Zhang Y."/>
        </authorList>
    </citation>
    <scope>NUCLEOTIDE SEQUENCE [LARGE SCALE GENOMIC DNA]</scope>
    <source>
        <strain evidence="2">AQ026</strain>
        <tissue evidence="2">Whole body</tissue>
    </source>
</reference>
<dbReference type="PROSITE" id="PS50878">
    <property type="entry name" value="RT_POL"/>
    <property type="match status" value="1"/>
</dbReference>
<dbReference type="Proteomes" id="UP001549920">
    <property type="component" value="Unassembled WGS sequence"/>
</dbReference>
<dbReference type="PANTHER" id="PTHR47027">
    <property type="entry name" value="REVERSE TRANSCRIPTASE DOMAIN-CONTAINING PROTEIN"/>
    <property type="match status" value="1"/>
</dbReference>
<comment type="caution">
    <text evidence="2">The sequence shown here is derived from an EMBL/GenBank/DDBJ whole genome shotgun (WGS) entry which is preliminary data.</text>
</comment>
<dbReference type="InterPro" id="IPR043502">
    <property type="entry name" value="DNA/RNA_pol_sf"/>
</dbReference>